<dbReference type="GO" id="GO:0016709">
    <property type="term" value="F:oxidoreductase activity, acting on paired donors, with incorporation or reduction of molecular oxygen, NAD(P)H as one donor, and incorporation of one atom of oxygen"/>
    <property type="evidence" value="ECO:0007669"/>
    <property type="project" value="InterPro"/>
</dbReference>
<name>A0AA41WST8_9RALS</name>
<dbReference type="InterPro" id="IPR009078">
    <property type="entry name" value="Ferritin-like_SF"/>
</dbReference>
<keyword evidence="1" id="KW-0560">Oxidoreductase</keyword>
<keyword evidence="2 3" id="KW-0503">Monooxygenase</keyword>
<dbReference type="Proteomes" id="UP001162793">
    <property type="component" value="Unassembled WGS sequence"/>
</dbReference>
<dbReference type="RefSeq" id="WP_045202765.1">
    <property type="nucleotide sequence ID" value="NZ_CATYKT010000001.1"/>
</dbReference>
<dbReference type="PIRSF" id="PIRSF000040">
    <property type="entry name" value="MMOH_comp"/>
    <property type="match status" value="1"/>
</dbReference>
<dbReference type="CDD" id="cd01058">
    <property type="entry name" value="AAMH_B"/>
    <property type="match status" value="1"/>
</dbReference>
<gene>
    <name evidence="3" type="ORF">NKG59_16030</name>
</gene>
<dbReference type="InterPro" id="IPR012348">
    <property type="entry name" value="RNR-like"/>
</dbReference>
<dbReference type="AlphaFoldDB" id="A0AA41WST8"/>
<evidence type="ECO:0000313" key="4">
    <source>
        <dbReference type="Proteomes" id="UP001162793"/>
    </source>
</evidence>
<reference evidence="4" key="1">
    <citation type="journal article" date="2023" name="Front. Microbiol.">
        <title>Ralstonia chuxiongensis sp. nov., Ralstonia mojiangensis sp. nov., and Ralstonia soli sp. nov., isolated from tobacco fields, are three novel species in the family Burkholderiaceae.</title>
        <authorList>
            <person name="Lu C.H."/>
            <person name="Zhang Y.Y."/>
            <person name="Jiang N."/>
            <person name="Chen W."/>
            <person name="Shao X."/>
            <person name="Zhao Z.M."/>
            <person name="Lu W.L."/>
            <person name="Hu X."/>
            <person name="Xi Y.X."/>
            <person name="Zou S.Y."/>
            <person name="Wei Q.J."/>
            <person name="Lin Z.L."/>
            <person name="Gong L."/>
            <person name="Gai X.T."/>
            <person name="Zhang L.Q."/>
            <person name="Li J.Y."/>
            <person name="Jin Y."/>
            <person name="Xia Z.Y."/>
        </authorList>
    </citation>
    <scope>NUCLEOTIDE SEQUENCE [LARGE SCALE GENOMIC DNA]</scope>
    <source>
        <strain evidence="4">21YRMH01-3</strain>
    </source>
</reference>
<accession>A0AA41WST8</accession>
<sequence>MNIDLQAREITPLRQTFAHVARLIGEGKAATRYQEATYGAQSMANFHYRPTWDPAHELYDPSRSRIHLADWQALKDPRQFYYATWTMTRARQQEAVEANFQFVESRGLASAMGDALRDRALQVLLPLRHVAWGANMNNASICAYGYGTAFTAPAMFHAMDDLGIAQLITRLALALDEPAVLDAGKRAWLEDPRWQGLRRYVEDSFVVQDPVELFMAQNLALDGLLYPLIYGHFVDDHLALQGGTAVAILTSFMPEWHDETARWIDAVIKTMASAPEPEAAGNRALLSQWFAQWADRAQAALAPVAEMALGEHGAAALGEVRAALDARAAKLGLSL</sequence>
<dbReference type="InterPro" id="IPR003430">
    <property type="entry name" value="Phenol_Hydrox"/>
</dbReference>
<evidence type="ECO:0000256" key="1">
    <source>
        <dbReference type="ARBA" id="ARBA00023002"/>
    </source>
</evidence>
<keyword evidence="4" id="KW-1185">Reference proteome</keyword>
<dbReference type="EMBL" id="JAMYWC010000004">
    <property type="protein sequence ID" value="MCP1173871.1"/>
    <property type="molecule type" value="Genomic_DNA"/>
</dbReference>
<dbReference type="Pfam" id="PF02332">
    <property type="entry name" value="Phenol_Hydrox"/>
    <property type="match status" value="1"/>
</dbReference>
<evidence type="ECO:0000256" key="2">
    <source>
        <dbReference type="ARBA" id="ARBA00023033"/>
    </source>
</evidence>
<dbReference type="SUPFAM" id="SSF47240">
    <property type="entry name" value="Ferritin-like"/>
    <property type="match status" value="1"/>
</dbReference>
<organism evidence="3 4">
    <name type="scientific">Ralstonia chuxiongensis</name>
    <dbReference type="NCBI Taxonomy" id="2957504"/>
    <lineage>
        <taxon>Bacteria</taxon>
        <taxon>Pseudomonadati</taxon>
        <taxon>Pseudomonadota</taxon>
        <taxon>Betaproteobacteria</taxon>
        <taxon>Burkholderiales</taxon>
        <taxon>Burkholderiaceae</taxon>
        <taxon>Ralstonia</taxon>
    </lineage>
</organism>
<dbReference type="InterPro" id="IPR012078">
    <property type="entry name" value="MP_mOase_hydro"/>
</dbReference>
<proteinExistence type="predicted"/>
<dbReference type="Gene3D" id="1.10.620.20">
    <property type="entry name" value="Ribonucleotide Reductase, subunit A"/>
    <property type="match status" value="1"/>
</dbReference>
<protein>
    <submittedName>
        <fullName evidence="3">Aromatic/alkene monooxygenase hydroxylase subunit beta</fullName>
    </submittedName>
</protein>
<comment type="caution">
    <text evidence="3">The sequence shown here is derived from an EMBL/GenBank/DDBJ whole genome shotgun (WGS) entry which is preliminary data.</text>
</comment>
<evidence type="ECO:0000313" key="3">
    <source>
        <dbReference type="EMBL" id="MCP1173871.1"/>
    </source>
</evidence>